<evidence type="ECO:0000313" key="2">
    <source>
        <dbReference type="Proteomes" id="UP000585474"/>
    </source>
</evidence>
<organism evidence="1 2">
    <name type="scientific">Actinidia rufa</name>
    <dbReference type="NCBI Taxonomy" id="165716"/>
    <lineage>
        <taxon>Eukaryota</taxon>
        <taxon>Viridiplantae</taxon>
        <taxon>Streptophyta</taxon>
        <taxon>Embryophyta</taxon>
        <taxon>Tracheophyta</taxon>
        <taxon>Spermatophyta</taxon>
        <taxon>Magnoliopsida</taxon>
        <taxon>eudicotyledons</taxon>
        <taxon>Gunneridae</taxon>
        <taxon>Pentapetalae</taxon>
        <taxon>asterids</taxon>
        <taxon>Ericales</taxon>
        <taxon>Actinidiaceae</taxon>
        <taxon>Actinidia</taxon>
    </lineage>
</organism>
<evidence type="ECO:0000313" key="1">
    <source>
        <dbReference type="EMBL" id="GFZ19381.1"/>
    </source>
</evidence>
<keyword evidence="1" id="KW-0687">Ribonucleoprotein</keyword>
<comment type="caution">
    <text evidence="1">The sequence shown here is derived from an EMBL/GenBank/DDBJ whole genome shotgun (WGS) entry which is preliminary data.</text>
</comment>
<dbReference type="Proteomes" id="UP000585474">
    <property type="component" value="Unassembled WGS sequence"/>
</dbReference>
<gene>
    <name evidence="1" type="ORF">Acr_28g0000860</name>
</gene>
<name>A0A7J0H8T8_9ERIC</name>
<sequence>MNGDEGLGLANGSTLLELDIVADLELVVGVVGLELLLLSDPTLVLGAWGEAHDLDGVGWTLSCRWWSTRRGPAATSWLGSEGGRCGEE</sequence>
<dbReference type="EMBL" id="BJWL01000028">
    <property type="protein sequence ID" value="GFZ19381.1"/>
    <property type="molecule type" value="Genomic_DNA"/>
</dbReference>
<dbReference type="AlphaFoldDB" id="A0A7J0H8T8"/>
<reference evidence="1 2" key="1">
    <citation type="submission" date="2019-07" db="EMBL/GenBank/DDBJ databases">
        <title>De Novo Assembly of kiwifruit Actinidia rufa.</title>
        <authorList>
            <person name="Sugita-Konishi S."/>
            <person name="Sato K."/>
            <person name="Mori E."/>
            <person name="Abe Y."/>
            <person name="Kisaki G."/>
            <person name="Hamano K."/>
            <person name="Suezawa K."/>
            <person name="Otani M."/>
            <person name="Fukuda T."/>
            <person name="Manabe T."/>
            <person name="Gomi K."/>
            <person name="Tabuchi M."/>
            <person name="Akimitsu K."/>
            <person name="Kataoka I."/>
        </authorList>
    </citation>
    <scope>NUCLEOTIDE SEQUENCE [LARGE SCALE GENOMIC DNA]</scope>
    <source>
        <strain evidence="2">cv. Fuchu</strain>
    </source>
</reference>
<keyword evidence="1" id="KW-0689">Ribosomal protein</keyword>
<keyword evidence="2" id="KW-1185">Reference proteome</keyword>
<proteinExistence type="predicted"/>
<dbReference type="GO" id="GO:0005840">
    <property type="term" value="C:ribosome"/>
    <property type="evidence" value="ECO:0007669"/>
    <property type="project" value="UniProtKB-KW"/>
</dbReference>
<protein>
    <submittedName>
        <fullName evidence="1">Ribosomal protein S17</fullName>
    </submittedName>
</protein>
<accession>A0A7J0H8T8</accession>